<feature type="signal peptide" evidence="1">
    <location>
        <begin position="1"/>
        <end position="24"/>
    </location>
</feature>
<dbReference type="OrthoDB" id="244732at2"/>
<dbReference type="InterPro" id="IPR011047">
    <property type="entry name" value="Quinoprotein_ADH-like_sf"/>
</dbReference>
<evidence type="ECO:0000256" key="1">
    <source>
        <dbReference type="SAM" id="SignalP"/>
    </source>
</evidence>
<dbReference type="InterPro" id="IPR002372">
    <property type="entry name" value="PQQ_rpt_dom"/>
</dbReference>
<dbReference type="Gene3D" id="2.40.10.480">
    <property type="match status" value="1"/>
</dbReference>
<accession>A0A517Y4Q6</accession>
<dbReference type="PANTHER" id="PTHR34512">
    <property type="entry name" value="CELL SURFACE PROTEIN"/>
    <property type="match status" value="1"/>
</dbReference>
<dbReference type="InterPro" id="IPR015943">
    <property type="entry name" value="WD40/YVTN_repeat-like_dom_sf"/>
</dbReference>
<gene>
    <name evidence="3" type="primary">pvaA</name>
    <name evidence="3" type="ORF">ETAA8_02960</name>
</gene>
<feature type="domain" description="Pyrrolo-quinoline quinone repeat" evidence="2">
    <location>
        <begin position="104"/>
        <end position="314"/>
    </location>
</feature>
<dbReference type="EMBL" id="CP036274">
    <property type="protein sequence ID" value="QDU25233.1"/>
    <property type="molecule type" value="Genomic_DNA"/>
</dbReference>
<evidence type="ECO:0000313" key="3">
    <source>
        <dbReference type="EMBL" id="QDU25233.1"/>
    </source>
</evidence>
<sequence length="428" mass="46391" precursor="true">MHRQHLFFTLAIGLVCFVGQVALAADAAPKVTGFQPAANDWPWWRGPNNNGIAAADQDPPVTWSETENVVWKTPIAGRGHSSATVVGDQVFVTTAEEDRELLAVICLERKTGAVRWRTDVHTGGMDKKGNKKTSQASSTVACDGERLYVNFLNHGSVVTTALDRQGKQVWQTKVADFATHQGFGSSPALFGSLVYVTADSKTGGAVAALSREKGEIVWQQLRPEKANYASPIVLRVAGKEQLLVSGCDLASGFHPVTGSKFWEIEGATTECVTTMVTDGERVFVSGGYPRKHVQAIVADGTGKTAWQNNVQVYVPSMIAHDGYLYATQDGGVASCWKSDTGEEMWKERLGGTFSGSLTLVGDKLYTTNESGTTFVFKANPKQFEKLAENMLTGEAFATPTICGSQIFLRVAEFKDGKRQEMVYCIGKK</sequence>
<name>A0A517Y4Q6_9BACT</name>
<dbReference type="KEGG" id="aagg:ETAA8_02960"/>
<dbReference type="GO" id="GO:0047059">
    <property type="term" value="F:polyvinyl alcohol dehydrogenase (cytochrome) activity"/>
    <property type="evidence" value="ECO:0007669"/>
    <property type="project" value="UniProtKB-EC"/>
</dbReference>
<proteinExistence type="predicted"/>
<dbReference type="SUPFAM" id="SSF50998">
    <property type="entry name" value="Quinoprotein alcohol dehydrogenase-like"/>
    <property type="match status" value="1"/>
</dbReference>
<keyword evidence="4" id="KW-1185">Reference proteome</keyword>
<organism evidence="3 4">
    <name type="scientific">Anatilimnocola aggregata</name>
    <dbReference type="NCBI Taxonomy" id="2528021"/>
    <lineage>
        <taxon>Bacteria</taxon>
        <taxon>Pseudomonadati</taxon>
        <taxon>Planctomycetota</taxon>
        <taxon>Planctomycetia</taxon>
        <taxon>Pirellulales</taxon>
        <taxon>Pirellulaceae</taxon>
        <taxon>Anatilimnocola</taxon>
    </lineage>
</organism>
<evidence type="ECO:0000313" key="4">
    <source>
        <dbReference type="Proteomes" id="UP000315017"/>
    </source>
</evidence>
<dbReference type="PANTHER" id="PTHR34512:SF30">
    <property type="entry name" value="OUTER MEMBRANE PROTEIN ASSEMBLY FACTOR BAMB"/>
    <property type="match status" value="1"/>
</dbReference>
<reference evidence="3 4" key="1">
    <citation type="submission" date="2019-02" db="EMBL/GenBank/DDBJ databases">
        <title>Deep-cultivation of Planctomycetes and their phenomic and genomic characterization uncovers novel biology.</title>
        <authorList>
            <person name="Wiegand S."/>
            <person name="Jogler M."/>
            <person name="Boedeker C."/>
            <person name="Pinto D."/>
            <person name="Vollmers J."/>
            <person name="Rivas-Marin E."/>
            <person name="Kohn T."/>
            <person name="Peeters S.H."/>
            <person name="Heuer A."/>
            <person name="Rast P."/>
            <person name="Oberbeckmann S."/>
            <person name="Bunk B."/>
            <person name="Jeske O."/>
            <person name="Meyerdierks A."/>
            <person name="Storesund J.E."/>
            <person name="Kallscheuer N."/>
            <person name="Luecker S."/>
            <person name="Lage O.M."/>
            <person name="Pohl T."/>
            <person name="Merkel B.J."/>
            <person name="Hornburger P."/>
            <person name="Mueller R.-W."/>
            <person name="Bruemmer F."/>
            <person name="Labrenz M."/>
            <person name="Spormann A.M."/>
            <person name="Op den Camp H."/>
            <person name="Overmann J."/>
            <person name="Amann R."/>
            <person name="Jetten M.S.M."/>
            <person name="Mascher T."/>
            <person name="Medema M.H."/>
            <person name="Devos D.P."/>
            <person name="Kaster A.-K."/>
            <person name="Ovreas L."/>
            <person name="Rohde M."/>
            <person name="Galperin M.Y."/>
            <person name="Jogler C."/>
        </authorList>
    </citation>
    <scope>NUCLEOTIDE SEQUENCE [LARGE SCALE GENOMIC DNA]</scope>
    <source>
        <strain evidence="3 4">ETA_A8</strain>
    </source>
</reference>
<keyword evidence="1" id="KW-0732">Signal</keyword>
<feature type="chain" id="PRO_5021781475" evidence="1">
    <location>
        <begin position="25"/>
        <end position="428"/>
    </location>
</feature>
<keyword evidence="3" id="KW-0560">Oxidoreductase</keyword>
<dbReference type="Proteomes" id="UP000315017">
    <property type="component" value="Chromosome"/>
</dbReference>
<dbReference type="EC" id="1.1.2.6" evidence="3"/>
<dbReference type="Pfam" id="PF13360">
    <property type="entry name" value="PQQ_2"/>
    <property type="match status" value="1"/>
</dbReference>
<dbReference type="Gene3D" id="2.130.10.10">
    <property type="entry name" value="YVTN repeat-like/Quinoprotein amine dehydrogenase"/>
    <property type="match status" value="1"/>
</dbReference>
<dbReference type="AlphaFoldDB" id="A0A517Y4Q6"/>
<dbReference type="RefSeq" id="WP_145083837.1">
    <property type="nucleotide sequence ID" value="NZ_CP036274.1"/>
</dbReference>
<evidence type="ECO:0000259" key="2">
    <source>
        <dbReference type="Pfam" id="PF13360"/>
    </source>
</evidence>
<protein>
    <submittedName>
        <fullName evidence="3">Polyvinylalcohol dehydrogenase</fullName>
        <ecNumber evidence="3">1.1.2.6</ecNumber>
    </submittedName>
</protein>